<feature type="compositionally biased region" description="Polar residues" evidence="1">
    <location>
        <begin position="1"/>
        <end position="16"/>
    </location>
</feature>
<dbReference type="RefSeq" id="WP_204726996.1">
    <property type="nucleotide sequence ID" value="NZ_JAVLSM010000023.1"/>
</dbReference>
<name>A0AAE4K6I6_9BURK</name>
<feature type="region of interest" description="Disordered" evidence="1">
    <location>
        <begin position="1"/>
        <end position="74"/>
    </location>
</feature>
<gene>
    <name evidence="2" type="ORF">RJN63_27110</name>
</gene>
<evidence type="ECO:0000313" key="2">
    <source>
        <dbReference type="EMBL" id="MDT0340529.1"/>
    </source>
</evidence>
<comment type="caution">
    <text evidence="2">The sequence shown here is derived from an EMBL/GenBank/DDBJ whole genome shotgun (WGS) entry which is preliminary data.</text>
</comment>
<evidence type="ECO:0000256" key="1">
    <source>
        <dbReference type="SAM" id="MobiDB-lite"/>
    </source>
</evidence>
<protein>
    <submittedName>
        <fullName evidence="2">Uncharacterized protein</fullName>
    </submittedName>
</protein>
<sequence length="145" mass="16617">MFNNIQPTSYHNYSSDSDNEIKQAESPSRGQSSSSNYQPSTRIPDSNRRVQFAPPSGPKLERTGGQRWHRPTLGEHLDQMRLNENVNLNKAAEKMKEMEFAYSGLVKEYTEKGELPPKVQKDFKIHSPDDIAKVIEAFNEMMKDD</sequence>
<accession>A0AAE4K6I6</accession>
<organism evidence="2">
    <name type="scientific">Herbaspirillum huttiense subsp. nephrolepidis</name>
    <dbReference type="NCBI Taxonomy" id="3075126"/>
    <lineage>
        <taxon>Bacteria</taxon>
        <taxon>Pseudomonadati</taxon>
        <taxon>Pseudomonadota</taxon>
        <taxon>Betaproteobacteria</taxon>
        <taxon>Burkholderiales</taxon>
        <taxon>Oxalobacteraceae</taxon>
        <taxon>Herbaspirillum</taxon>
    </lineage>
</organism>
<dbReference type="AlphaFoldDB" id="A0AAE4K6I6"/>
<proteinExistence type="predicted"/>
<dbReference type="EMBL" id="JAVRAA010000023">
    <property type="protein sequence ID" value="MDT0340529.1"/>
    <property type="molecule type" value="Genomic_DNA"/>
</dbReference>
<reference evidence="2" key="1">
    <citation type="submission" date="2023-02" db="EMBL/GenBank/DDBJ databases">
        <title>Description of Herbaspirillum huttiense subsp. nephrolepsisexaltata and Herbaspirillum huttiense subsp. lycopersicon.</title>
        <authorList>
            <person name="Poudel M."/>
            <person name="Sharma A."/>
            <person name="Goss E."/>
            <person name="Tapia J.H."/>
            <person name="Harmon C.M."/>
            <person name="Jones J.B."/>
        </authorList>
    </citation>
    <scope>NUCLEOTIDE SEQUENCE</scope>
    <source>
        <strain evidence="2">NC40101</strain>
    </source>
</reference>
<feature type="compositionally biased region" description="Polar residues" evidence="1">
    <location>
        <begin position="25"/>
        <end position="44"/>
    </location>
</feature>